<comment type="caution">
    <text evidence="2">The sequence shown here is derived from an EMBL/GenBank/DDBJ whole genome shotgun (WGS) entry which is preliminary data.</text>
</comment>
<gene>
    <name evidence="2" type="ORF">D0T11_12090</name>
</gene>
<dbReference type="SUPFAM" id="SSF53807">
    <property type="entry name" value="Helical backbone' metal receptor"/>
    <property type="match status" value="1"/>
</dbReference>
<reference evidence="2 3" key="1">
    <citation type="submission" date="2018-09" db="EMBL/GenBank/DDBJ databases">
        <authorList>
            <person name="Zeman M."/>
            <person name="Pardy F."/>
        </authorList>
    </citation>
    <scope>NUCLEOTIDE SEQUENCE [LARGE SCALE GENOMIC DNA]</scope>
    <source>
        <strain evidence="2 3">CCM 8852</strain>
    </source>
</reference>
<dbReference type="Gene3D" id="3.40.50.1980">
    <property type="entry name" value="Nitrogenase molybdenum iron protein domain"/>
    <property type="match status" value="2"/>
</dbReference>
<dbReference type="GO" id="GO:0071281">
    <property type="term" value="P:cellular response to iron ion"/>
    <property type="evidence" value="ECO:0007669"/>
    <property type="project" value="TreeGrafter"/>
</dbReference>
<protein>
    <submittedName>
        <fullName evidence="2">ABC transporter substrate-binding protein</fullName>
    </submittedName>
</protein>
<evidence type="ECO:0000313" key="3">
    <source>
        <dbReference type="Proteomes" id="UP000284250"/>
    </source>
</evidence>
<proteinExistence type="predicted"/>
<evidence type="ECO:0000259" key="1">
    <source>
        <dbReference type="PROSITE" id="PS50983"/>
    </source>
</evidence>
<dbReference type="EMBL" id="QYCN01000016">
    <property type="protein sequence ID" value="RIY09554.1"/>
    <property type="molecule type" value="Genomic_DNA"/>
</dbReference>
<dbReference type="Pfam" id="PF01497">
    <property type="entry name" value="Peripla_BP_2"/>
    <property type="match status" value="1"/>
</dbReference>
<keyword evidence="3" id="KW-1185">Reference proteome</keyword>
<dbReference type="InterPro" id="IPR050902">
    <property type="entry name" value="ABC_Transporter_SBP"/>
</dbReference>
<dbReference type="OrthoDB" id="9812528at2"/>
<dbReference type="InterPro" id="IPR002491">
    <property type="entry name" value="ABC_transptr_periplasmic_BD"/>
</dbReference>
<reference evidence="2 3" key="2">
    <citation type="submission" date="2019-01" db="EMBL/GenBank/DDBJ databases">
        <title>Hymenobacter humicola sp. nov., isolated from soils in Antarctica.</title>
        <authorList>
            <person name="Sedlacek I."/>
            <person name="Holochova P."/>
            <person name="Kralova S."/>
            <person name="Pantucek R."/>
            <person name="Stankova E."/>
            <person name="Vrbovska V."/>
            <person name="Kristofova L."/>
            <person name="Svec P."/>
            <person name="Busse H.-J."/>
        </authorList>
    </citation>
    <scope>NUCLEOTIDE SEQUENCE [LARGE SCALE GENOMIC DNA]</scope>
    <source>
        <strain evidence="2 3">CCM 8852</strain>
    </source>
</reference>
<organism evidence="2 3">
    <name type="scientific">Hymenobacter rubripertinctus</name>
    <dbReference type="NCBI Taxonomy" id="2029981"/>
    <lineage>
        <taxon>Bacteria</taxon>
        <taxon>Pseudomonadati</taxon>
        <taxon>Bacteroidota</taxon>
        <taxon>Cytophagia</taxon>
        <taxon>Cytophagales</taxon>
        <taxon>Hymenobacteraceae</taxon>
        <taxon>Hymenobacter</taxon>
    </lineage>
</organism>
<sequence>MPRPPLPPGRAGGIFTHLAASRGLVLVSLLWLTTLPGFGQQIRPPQARPTPAAAPTKGRTSVIYAKGFSIAYVGRCKLVTIRSPFERTTTVTRYLLVPRGMARPAGYPDAHVIATPIRSLVGLSSMHVALAGFLGAEDVVVGLGSFQYASAPKVRQRIAEGKVYAVGQGKELNNEQLVVRHPDLVMATGWPGENLSRFQTLAAAGIPVMINSEWVENTPLARAEWVKVLAVLLNKEDLVNQKFGQVAREYQRLAALGRRATPRPQVVVGMPFKDVWYVPDADSYMAQFLRDAGATYAWDQTKAPQGSLALSFETVAPVALTADYWLHTGSAVSKADMLAQDSRYAVFAPFAKGRVFNNNHRTNAEGSNDYWESGAVRPDLVLADLLRVLHPGLLPAGSLYYYQQLK</sequence>
<name>A0A418QWP6_9BACT</name>
<feature type="domain" description="Fe/B12 periplasmic-binding" evidence="1">
    <location>
        <begin position="119"/>
        <end position="393"/>
    </location>
</feature>
<dbReference type="AlphaFoldDB" id="A0A418QWP6"/>
<dbReference type="Proteomes" id="UP000284250">
    <property type="component" value="Unassembled WGS sequence"/>
</dbReference>
<evidence type="ECO:0000313" key="2">
    <source>
        <dbReference type="EMBL" id="RIY09554.1"/>
    </source>
</evidence>
<dbReference type="PANTHER" id="PTHR30535:SF34">
    <property type="entry name" value="MOLYBDATE-BINDING PROTEIN MOLA"/>
    <property type="match status" value="1"/>
</dbReference>
<accession>A0A418QWP6</accession>
<dbReference type="PANTHER" id="PTHR30535">
    <property type="entry name" value="VITAMIN B12-BINDING PROTEIN"/>
    <property type="match status" value="1"/>
</dbReference>
<dbReference type="PROSITE" id="PS50983">
    <property type="entry name" value="FE_B12_PBP"/>
    <property type="match status" value="1"/>
</dbReference>